<dbReference type="InterPro" id="IPR006656">
    <property type="entry name" value="Mopterin_OxRdtase"/>
</dbReference>
<keyword evidence="8" id="KW-1185">Reference proteome</keyword>
<dbReference type="AlphaFoldDB" id="A0A0U9HQD8"/>
<dbReference type="PANTHER" id="PTHR43742">
    <property type="entry name" value="TRIMETHYLAMINE-N-OXIDE REDUCTASE"/>
    <property type="match status" value="1"/>
</dbReference>
<dbReference type="STRING" id="86166.TAGGR_1111"/>
<dbReference type="RefSeq" id="WP_059175434.1">
    <property type="nucleotide sequence ID" value="NZ_BCNO01000001.1"/>
</dbReference>
<reference evidence="8" key="1">
    <citation type="submission" date="2016-01" db="EMBL/GenBank/DDBJ databases">
        <title>Draft genome sequence of Thermodesulfovibrio aggregans strain TGE-P1.</title>
        <authorList>
            <person name="Sekiguchi Y."/>
            <person name="Ohashi A."/>
            <person name="Matsuura N."/>
            <person name="Tourlousse M.D."/>
        </authorList>
    </citation>
    <scope>NUCLEOTIDE SEQUENCE [LARGE SCALE GENOMIC DNA]</scope>
    <source>
        <strain evidence="8">TGE-P1</strain>
    </source>
</reference>
<comment type="similarity">
    <text evidence="1">Belongs to the prokaryotic molybdopterin-containing oxidoreductase family.</text>
</comment>
<dbReference type="Pfam" id="PF00384">
    <property type="entry name" value="Molybdopterin"/>
    <property type="match status" value="1"/>
</dbReference>
<evidence type="ECO:0000313" key="7">
    <source>
        <dbReference type="EMBL" id="GAQ93946.1"/>
    </source>
</evidence>
<dbReference type="Gene3D" id="2.40.40.20">
    <property type="match status" value="1"/>
</dbReference>
<dbReference type="Pfam" id="PF01568">
    <property type="entry name" value="Molydop_binding"/>
    <property type="match status" value="1"/>
</dbReference>
<accession>A0A0U9HQD8</accession>
<evidence type="ECO:0000256" key="4">
    <source>
        <dbReference type="ARBA" id="ARBA00023014"/>
    </source>
</evidence>
<keyword evidence="4" id="KW-0411">Iron-sulfur</keyword>
<dbReference type="GO" id="GO:0016491">
    <property type="term" value="F:oxidoreductase activity"/>
    <property type="evidence" value="ECO:0007669"/>
    <property type="project" value="InterPro"/>
</dbReference>
<protein>
    <submittedName>
        <fullName evidence="7">Anaerobic selenocysteine-containing dehydrogenase</fullName>
    </submittedName>
</protein>
<evidence type="ECO:0000256" key="1">
    <source>
        <dbReference type="ARBA" id="ARBA00010312"/>
    </source>
</evidence>
<evidence type="ECO:0000256" key="3">
    <source>
        <dbReference type="ARBA" id="ARBA00023004"/>
    </source>
</evidence>
<feature type="domain" description="Molybdopterin dinucleotide-binding" evidence="6">
    <location>
        <begin position="571"/>
        <end position="669"/>
    </location>
</feature>
<dbReference type="InterPro" id="IPR006657">
    <property type="entry name" value="MoPterin_dinucl-bd_dom"/>
</dbReference>
<dbReference type="PANTHER" id="PTHR43742:SF6">
    <property type="entry name" value="OXIDOREDUCTASE YYAE-RELATED"/>
    <property type="match status" value="1"/>
</dbReference>
<dbReference type="InterPro" id="IPR050612">
    <property type="entry name" value="Prok_Mopterin_Oxidored"/>
</dbReference>
<dbReference type="Gene3D" id="3.40.50.740">
    <property type="match status" value="1"/>
</dbReference>
<evidence type="ECO:0000259" key="5">
    <source>
        <dbReference type="Pfam" id="PF00384"/>
    </source>
</evidence>
<dbReference type="Proteomes" id="UP000054976">
    <property type="component" value="Unassembled WGS sequence"/>
</dbReference>
<keyword evidence="3" id="KW-0408">Iron</keyword>
<evidence type="ECO:0000256" key="2">
    <source>
        <dbReference type="ARBA" id="ARBA00022723"/>
    </source>
</evidence>
<dbReference type="SUPFAM" id="SSF50692">
    <property type="entry name" value="ADC-like"/>
    <property type="match status" value="1"/>
</dbReference>
<evidence type="ECO:0000313" key="8">
    <source>
        <dbReference type="Proteomes" id="UP000054976"/>
    </source>
</evidence>
<dbReference type="GO" id="GO:0051536">
    <property type="term" value="F:iron-sulfur cluster binding"/>
    <property type="evidence" value="ECO:0007669"/>
    <property type="project" value="UniProtKB-KW"/>
</dbReference>
<dbReference type="SUPFAM" id="SSF53706">
    <property type="entry name" value="Formate dehydrogenase/DMSO reductase, domains 1-3"/>
    <property type="match status" value="1"/>
</dbReference>
<dbReference type="EMBL" id="BCNO01000001">
    <property type="protein sequence ID" value="GAQ93946.1"/>
    <property type="molecule type" value="Genomic_DNA"/>
</dbReference>
<evidence type="ECO:0000259" key="6">
    <source>
        <dbReference type="Pfam" id="PF01568"/>
    </source>
</evidence>
<name>A0A0U9HQD8_9BACT</name>
<dbReference type="GO" id="GO:0046872">
    <property type="term" value="F:metal ion binding"/>
    <property type="evidence" value="ECO:0007669"/>
    <property type="project" value="UniProtKB-KW"/>
</dbReference>
<dbReference type="GO" id="GO:0043546">
    <property type="term" value="F:molybdopterin cofactor binding"/>
    <property type="evidence" value="ECO:0007669"/>
    <property type="project" value="InterPro"/>
</dbReference>
<sequence>MKDITVCRLCSACCPVEVDVHEGQFISAKRITPFEKTIICPKLANAKSIIYSKDRVLKPLLRETLKDDFKEVTWQEALDFIAEKINVTRQKYSPQSIALLRGMAADWGTPWDYAVRLMSALGSPNAIGNGSVCFVAREMAHTYTYGAITIPQIRDSKCIVVWGKNDRNTAPGMAEAIIHAKEKGAKLVVIDPVKTFFTDMADLWLRVKPAHDGVLAMAMMKVIVEEKLYEREFVEKFCKGFDALCELLSKLNLNHLSEISWVPIEQIREAARIYASTKPACIIDGNGIDMQTQVFQATRAVCILRALTGNIDVQGGDFIPQPVPLKNIQLREKVATVPSVMLNYPHFEKFHPTWGLHGQSCLIDSILDEKPYPVKFLFVQSGNPAVTMMDSARVRKAFEKLDCLVMIDMFRNKTSQYAHVILPATSCFEKTQINRAYIRNCFIMLQKKVIEPLGESKSDIEIIFELARAVGLGEYFPWRTVEEALDFQLSSTGITIEDLRKNPRGIWYEQPRFRKYEKEGFKTPSKKVEIFSEILADTDFDPLPFINGFPERVISFSDEDEFKFIGISGERVNAFTHSQFRNIPELRKMESEPYVDVNPLDAEKLKLKNGDLIRVSTPRGKIEMKARISDVTAEGVIRIAWGWGEVSDEWNLNFLTDDFERDPITCTPSGRSFYCKVEKIGEES</sequence>
<feature type="domain" description="Molybdopterin oxidoreductase" evidence="5">
    <location>
        <begin position="55"/>
        <end position="468"/>
    </location>
</feature>
<gene>
    <name evidence="7" type="ORF">TAGGR_1111</name>
</gene>
<dbReference type="OrthoDB" id="9810782at2"/>
<dbReference type="CDD" id="cd00508">
    <property type="entry name" value="MopB_CT_Fdh-Nap-like"/>
    <property type="match status" value="1"/>
</dbReference>
<comment type="caution">
    <text evidence="7">The sequence shown here is derived from an EMBL/GenBank/DDBJ whole genome shotgun (WGS) entry which is preliminary data.</text>
</comment>
<proteinExistence type="inferred from homology"/>
<keyword evidence="2" id="KW-0479">Metal-binding</keyword>
<organism evidence="7 8">
    <name type="scientific">Thermodesulfovibrio aggregans</name>
    <dbReference type="NCBI Taxonomy" id="86166"/>
    <lineage>
        <taxon>Bacteria</taxon>
        <taxon>Pseudomonadati</taxon>
        <taxon>Nitrospirota</taxon>
        <taxon>Thermodesulfovibrionia</taxon>
        <taxon>Thermodesulfovibrionales</taxon>
        <taxon>Thermodesulfovibrionaceae</taxon>
        <taxon>Thermodesulfovibrio</taxon>
    </lineage>
</organism>
<dbReference type="InterPro" id="IPR009010">
    <property type="entry name" value="Asp_de-COase-like_dom_sf"/>
</dbReference>
<dbReference type="Gene3D" id="3.40.228.10">
    <property type="entry name" value="Dimethylsulfoxide Reductase, domain 2"/>
    <property type="match status" value="1"/>
</dbReference>
<dbReference type="Gene3D" id="2.20.25.90">
    <property type="entry name" value="ADC-like domains"/>
    <property type="match status" value="1"/>
</dbReference>